<dbReference type="OrthoDB" id="5103at2759"/>
<sequence length="302" mass="34562">MLSHLLWFYHMDKNYGTMQQASVIDQISGKEMISARDAMPEDDPNGNVNPEGVFKPRWGPNHTGAKKLAALYSREKRLQEIISTGLGIIELLIVIYLLIRRFELSSLPFILFFAFLGILTADLLSGLVHWAADSFGTVDTFIGRHFIRPFREHHVDPTAITRHDFIECNGDNFLLIIPKLTHIIYQHATLSAFELDTLTTSHWFYLLLAMYVALTNQIHKWSHTYLGLSPWVEMLQNWHVILSRKGHKLHHISPHACGYCITTGWLNRPLDAIGFWRAAEFVVTGLTGMKPRTDDLKWAKAS</sequence>
<dbReference type="OMA" id="LEPCNNL"/>
<dbReference type="KEGG" id="bmy:BM_BM6745"/>
<keyword evidence="4 6" id="KW-1133">Transmembrane helix</keyword>
<dbReference type="AlphaFoldDB" id="A0A0I9NBJ5"/>
<keyword evidence="5 6" id="KW-0472">Membrane</keyword>
<evidence type="ECO:0000259" key="7">
    <source>
        <dbReference type="Pfam" id="PF10520"/>
    </source>
</evidence>
<keyword evidence="10" id="KW-1185">Reference proteome</keyword>
<dbReference type="InterPro" id="IPR019547">
    <property type="entry name" value="Lipid_desat"/>
</dbReference>
<reference evidence="8" key="2">
    <citation type="submission" date="2012-12" db="EMBL/GenBank/DDBJ databases">
        <authorList>
            <person name="Gao Y.W."/>
            <person name="Fan S.T."/>
            <person name="Sun H.T."/>
            <person name="Wang Z."/>
            <person name="Gao X.L."/>
            <person name="Li Y.G."/>
            <person name="Wang T.C."/>
            <person name="Zhang K."/>
            <person name="Xu W.W."/>
            <person name="Yu Z.J."/>
            <person name="Xia X.Z."/>
        </authorList>
    </citation>
    <scope>NUCLEOTIDE SEQUENCE</scope>
    <source>
        <strain evidence="8">FR3</strain>
    </source>
</reference>
<evidence type="ECO:0000313" key="10">
    <source>
        <dbReference type="Proteomes" id="UP000006672"/>
    </source>
</evidence>
<comment type="subcellular location">
    <subcellularLocation>
        <location evidence="1">Membrane</location>
        <topology evidence="1">Multi-pass membrane protein</topology>
    </subcellularLocation>
</comment>
<comment type="similarity">
    <text evidence="2">Belongs to the fatty acid desaturase CarF family.</text>
</comment>
<dbReference type="CTD" id="6103257"/>
<evidence type="ECO:0000256" key="5">
    <source>
        <dbReference type="ARBA" id="ARBA00023136"/>
    </source>
</evidence>
<dbReference type="PANTHER" id="PTHR48230:SF1">
    <property type="entry name" value="LIPID DESATURASE DOMAIN-CONTAINING PROTEIN"/>
    <property type="match status" value="1"/>
</dbReference>
<dbReference type="Pfam" id="PF10520">
    <property type="entry name" value="Lipid_desat"/>
    <property type="match status" value="1"/>
</dbReference>
<feature type="domain" description="Lipid desaturase" evidence="7">
    <location>
        <begin position="118"/>
        <end position="294"/>
    </location>
</feature>
<protein>
    <submittedName>
        <fullName evidence="8">Bm6745</fullName>
    </submittedName>
    <submittedName>
        <fullName evidence="11">Lipid desaturase domain-containing protein</fullName>
    </submittedName>
    <submittedName>
        <fullName evidence="9">Ubiquitin-conjugating enzyme variant Kua, putative</fullName>
    </submittedName>
</protein>
<feature type="transmembrane region" description="Helical" evidence="6">
    <location>
        <begin position="81"/>
        <end position="99"/>
    </location>
</feature>
<keyword evidence="3 6" id="KW-0812">Transmembrane</keyword>
<proteinExistence type="inferred from homology"/>
<dbReference type="STRING" id="6279.A0A0I9NBJ5"/>
<dbReference type="Proteomes" id="UP000006672">
    <property type="component" value="Unassembled WGS sequence"/>
</dbReference>
<dbReference type="WBParaSite" id="Bm6745a.1">
    <property type="protein sequence ID" value="Bm6745a.1"/>
    <property type="gene ID" value="WBGene00227006"/>
</dbReference>
<evidence type="ECO:0000313" key="9">
    <source>
        <dbReference type="EMBL" id="VIO96060.1"/>
    </source>
</evidence>
<evidence type="ECO:0000256" key="2">
    <source>
        <dbReference type="ARBA" id="ARBA00007620"/>
    </source>
</evidence>
<accession>A0A0I9NBJ5</accession>
<dbReference type="GO" id="GO:0006631">
    <property type="term" value="P:fatty acid metabolic process"/>
    <property type="evidence" value="ECO:0007669"/>
    <property type="project" value="UniProtKB-UniPathway"/>
</dbReference>
<dbReference type="EMBL" id="LN857024">
    <property type="protein sequence ID" value="CTP81978.1"/>
    <property type="molecule type" value="Genomic_DNA"/>
</dbReference>
<dbReference type="PANTHER" id="PTHR48230">
    <property type="match status" value="1"/>
</dbReference>
<organism evidence="8">
    <name type="scientific">Brugia malayi</name>
    <name type="common">Filarial nematode worm</name>
    <dbReference type="NCBI Taxonomy" id="6279"/>
    <lineage>
        <taxon>Eukaryota</taxon>
        <taxon>Metazoa</taxon>
        <taxon>Ecdysozoa</taxon>
        <taxon>Nematoda</taxon>
        <taxon>Chromadorea</taxon>
        <taxon>Rhabditida</taxon>
        <taxon>Spirurina</taxon>
        <taxon>Spiruromorpha</taxon>
        <taxon>Filarioidea</taxon>
        <taxon>Onchocercidae</taxon>
        <taxon>Brugia</taxon>
    </lineage>
</organism>
<dbReference type="RefSeq" id="XP_001899832.2">
    <property type="nucleotide sequence ID" value="XM_001899797.2"/>
</dbReference>
<dbReference type="FunCoup" id="A0A0I9NBJ5">
    <property type="interactions" value="926"/>
</dbReference>
<evidence type="ECO:0000313" key="8">
    <source>
        <dbReference type="EMBL" id="CTP81978.1"/>
    </source>
</evidence>
<dbReference type="EMBL" id="CAAKNF010000194">
    <property type="protein sequence ID" value="VIO96060.1"/>
    <property type="molecule type" value="Genomic_DNA"/>
</dbReference>
<evidence type="ECO:0000256" key="4">
    <source>
        <dbReference type="ARBA" id="ARBA00022989"/>
    </source>
</evidence>
<reference evidence="11" key="4">
    <citation type="submission" date="2019-12" db="UniProtKB">
        <authorList>
            <consortium name="WormBaseParasite"/>
        </authorList>
    </citation>
    <scope>IDENTIFICATION</scope>
</reference>
<dbReference type="GO" id="GO:0016020">
    <property type="term" value="C:membrane"/>
    <property type="evidence" value="ECO:0007669"/>
    <property type="project" value="UniProtKB-SubCell"/>
</dbReference>
<evidence type="ECO:0000256" key="1">
    <source>
        <dbReference type="ARBA" id="ARBA00004141"/>
    </source>
</evidence>
<dbReference type="UniPathway" id="UPA00199"/>
<reference evidence="8 10" key="1">
    <citation type="journal article" date="2007" name="Science">
        <title>Draft genome of the filarial nematode parasite Brugia malayi.</title>
        <authorList>
            <person name="Ghedin E."/>
            <person name="Wang S."/>
            <person name="Spiro D."/>
            <person name="Caler E."/>
            <person name="Zhao Q."/>
            <person name="Crabtree J."/>
            <person name="Allen J.E."/>
            <person name="Delcher A.L."/>
            <person name="Guiliano D.B."/>
            <person name="Miranda-Saavedra D."/>
            <person name="Angiuoli S.V."/>
            <person name="Creasy T."/>
            <person name="Amedeo P."/>
            <person name="Haas B."/>
            <person name="El-Sayed N.M."/>
            <person name="Wortman J.R."/>
            <person name="Feldblyum T."/>
            <person name="Tallon L."/>
            <person name="Schatz M."/>
            <person name="Shumway M."/>
            <person name="Koo H."/>
            <person name="Salzberg S.L."/>
            <person name="Schobel S."/>
            <person name="Pertea M."/>
            <person name="Pop M."/>
            <person name="White O."/>
            <person name="Barton G.J."/>
            <person name="Carlow C.K."/>
            <person name="Crawford M.J."/>
            <person name="Daub J."/>
            <person name="Dimmic M.W."/>
            <person name="Estes C.F."/>
            <person name="Foster J.M."/>
            <person name="Ganatra M."/>
            <person name="Gregory W.F."/>
            <person name="Johnson N.M."/>
            <person name="Jin J."/>
            <person name="Komuniecki R."/>
            <person name="Korf I."/>
            <person name="Kumar S."/>
            <person name="Laney S."/>
            <person name="Li B.W."/>
            <person name="Li W."/>
            <person name="Lindblom T.H."/>
            <person name="Lustigman S."/>
            <person name="Ma D."/>
            <person name="Maina C.V."/>
            <person name="Martin D.M."/>
            <person name="McCarter J.P."/>
            <person name="McReynolds L."/>
            <person name="Mitreva M."/>
            <person name="Nutman T.B."/>
            <person name="Parkinson J."/>
            <person name="Peregrin-Alvarez J.M."/>
            <person name="Poole C."/>
            <person name="Ren Q."/>
            <person name="Saunders L."/>
            <person name="Sluder A.E."/>
            <person name="Smith K."/>
            <person name="Stanke M."/>
            <person name="Unnasch T.R."/>
            <person name="Ware J."/>
            <person name="Wei A.D."/>
            <person name="Weil G."/>
            <person name="Williams D.J."/>
            <person name="Zhang Y."/>
            <person name="Williams S.A."/>
            <person name="Fraser-Liggett C."/>
            <person name="Slatko B."/>
            <person name="Blaxter M.L."/>
            <person name="Scott A.L."/>
        </authorList>
    </citation>
    <scope>NUCLEOTIDE SEQUENCE</scope>
    <source>
        <strain evidence="8 10">FR3</strain>
    </source>
</reference>
<name>A0A0I9NBJ5_BRUMA</name>
<dbReference type="GeneID" id="6103257"/>
<dbReference type="InterPro" id="IPR053335">
    <property type="entry name" value="Fatty_acid_desaturase_CarF"/>
</dbReference>
<reference evidence="9" key="3">
    <citation type="submission" date="2019-04" db="EMBL/GenBank/DDBJ databases">
        <authorList>
            <person name="Howe K."/>
            <person name="Paulini M."/>
            <person name="Williams G."/>
        </authorList>
    </citation>
    <scope>NUCLEOTIDE SEQUENCE [LARGE SCALE GENOMIC DNA]</scope>
    <source>
        <strain evidence="9">FR3</strain>
    </source>
</reference>
<accession>A0A4E9FMD0</accession>
<gene>
    <name evidence="8 9 11" type="ORF">Bm6745</name>
    <name evidence="9" type="ORF">BM_BM6745</name>
    <name evidence="8" type="ORF">BM_Bm6745</name>
</gene>
<evidence type="ECO:0000256" key="6">
    <source>
        <dbReference type="SAM" id="Phobius"/>
    </source>
</evidence>
<evidence type="ECO:0000256" key="3">
    <source>
        <dbReference type="ARBA" id="ARBA00022692"/>
    </source>
</evidence>
<feature type="transmembrane region" description="Helical" evidence="6">
    <location>
        <begin position="111"/>
        <end position="132"/>
    </location>
</feature>
<evidence type="ECO:0000313" key="11">
    <source>
        <dbReference type="WBParaSite" id="Bm6745a.1"/>
    </source>
</evidence>